<reference evidence="1" key="1">
    <citation type="submission" date="2021-10" db="EMBL/GenBank/DDBJ databases">
        <title>Streptomyces nigrumlapis sp.nov.,an antimicrobial producing actinobacterium isolated from Black Gobi rocks.</title>
        <authorList>
            <person name="Wen Y."/>
            <person name="Zhang W."/>
            <person name="Liu X.G."/>
        </authorList>
    </citation>
    <scope>NUCLEOTIDE SEQUENCE</scope>
    <source>
        <strain evidence="1">ST13-2-2</strain>
    </source>
</reference>
<sequence length="107" mass="12239">MLINFYAKTAKDWLKIICPQIATSGPIPDIPLTTSTHPRTTKAHYHPTCGLTLHWATDQLDERTLRELIHRTLHLRTITDTHQLDHDLRNLWLGNLTALAPAEVSDR</sequence>
<dbReference type="Proteomes" id="UP000830115">
    <property type="component" value="Chromosome"/>
</dbReference>
<dbReference type="RefSeq" id="WP_248864534.1">
    <property type="nucleotide sequence ID" value="NZ_CP086322.1"/>
</dbReference>
<evidence type="ECO:0000313" key="1">
    <source>
        <dbReference type="EMBL" id="UQA93658.1"/>
    </source>
</evidence>
<dbReference type="EMBL" id="CP086322">
    <property type="protein sequence ID" value="UQA93658.1"/>
    <property type="molecule type" value="Genomic_DNA"/>
</dbReference>
<evidence type="ECO:0000313" key="2">
    <source>
        <dbReference type="Proteomes" id="UP000830115"/>
    </source>
</evidence>
<keyword evidence="2" id="KW-1185">Reference proteome</keyword>
<organism evidence="1 2">
    <name type="scientific">Streptomyces halobius</name>
    <dbReference type="NCBI Taxonomy" id="2879846"/>
    <lineage>
        <taxon>Bacteria</taxon>
        <taxon>Bacillati</taxon>
        <taxon>Actinomycetota</taxon>
        <taxon>Actinomycetes</taxon>
        <taxon>Kitasatosporales</taxon>
        <taxon>Streptomycetaceae</taxon>
        <taxon>Streptomyces</taxon>
    </lineage>
</organism>
<name>A0ABY4M948_9ACTN</name>
<evidence type="ECO:0008006" key="3">
    <source>
        <dbReference type="Google" id="ProtNLM"/>
    </source>
</evidence>
<protein>
    <recommendedName>
        <fullName evidence="3">MmyB-like transcription regulator ligand binding domain-containing protein</fullName>
    </recommendedName>
</protein>
<gene>
    <name evidence="1" type="ORF">K9S39_18960</name>
</gene>
<proteinExistence type="predicted"/>
<accession>A0ABY4M948</accession>